<protein>
    <submittedName>
        <fullName evidence="2">Quinol monooxygenase YgiN</fullName>
    </submittedName>
</protein>
<dbReference type="PROSITE" id="PS51725">
    <property type="entry name" value="ABM"/>
    <property type="match status" value="1"/>
</dbReference>
<dbReference type="InterPro" id="IPR050744">
    <property type="entry name" value="AI-2_Isomerase_LsrG"/>
</dbReference>
<keyword evidence="2" id="KW-0503">Monooxygenase</keyword>
<evidence type="ECO:0000313" key="2">
    <source>
        <dbReference type="EMBL" id="PXX42648.1"/>
    </source>
</evidence>
<dbReference type="RefSeq" id="WP_110256181.1">
    <property type="nucleotide sequence ID" value="NZ_QJKB01000005.1"/>
</dbReference>
<reference evidence="2 3" key="1">
    <citation type="submission" date="2018-05" db="EMBL/GenBank/DDBJ databases">
        <title>Genomic Encyclopedia of Type Strains, Phase IV (KMG-IV): sequencing the most valuable type-strain genomes for metagenomic binning, comparative biology and taxonomic classification.</title>
        <authorList>
            <person name="Goeker M."/>
        </authorList>
    </citation>
    <scope>NUCLEOTIDE SEQUENCE [LARGE SCALE GENOMIC DNA]</scope>
    <source>
        <strain evidence="2 3">DSM 19792</strain>
    </source>
</reference>
<dbReference type="OrthoDB" id="9812192at2"/>
<dbReference type="Pfam" id="PF03992">
    <property type="entry name" value="ABM"/>
    <property type="match status" value="1"/>
</dbReference>
<sequence length="99" mass="10669">MSEAFMMVILIQTKPGQSKEQIAAYTRLAPLVRAEAGCLQYDMHGVDGDENKFVLVEKWASKAALAAHDAMPYMVEADALSPGFRTGPATVLFLGPVIA</sequence>
<proteinExistence type="predicted"/>
<dbReference type="PANTHER" id="PTHR33336">
    <property type="entry name" value="QUINOL MONOOXYGENASE YGIN-RELATED"/>
    <property type="match status" value="1"/>
</dbReference>
<gene>
    <name evidence="2" type="ORF">DFR42_105306</name>
</gene>
<comment type="caution">
    <text evidence="2">The sequence shown here is derived from an EMBL/GenBank/DDBJ whole genome shotgun (WGS) entry which is preliminary data.</text>
</comment>
<feature type="domain" description="ABM" evidence="1">
    <location>
        <begin position="5"/>
        <end position="93"/>
    </location>
</feature>
<evidence type="ECO:0000259" key="1">
    <source>
        <dbReference type="PROSITE" id="PS51725"/>
    </source>
</evidence>
<dbReference type="Proteomes" id="UP000247792">
    <property type="component" value="Unassembled WGS sequence"/>
</dbReference>
<name>A0A318J4F0_9BURK</name>
<organism evidence="2 3">
    <name type="scientific">Undibacterium pigrum</name>
    <dbReference type="NCBI Taxonomy" id="401470"/>
    <lineage>
        <taxon>Bacteria</taxon>
        <taxon>Pseudomonadati</taxon>
        <taxon>Pseudomonadota</taxon>
        <taxon>Betaproteobacteria</taxon>
        <taxon>Burkholderiales</taxon>
        <taxon>Oxalobacteraceae</taxon>
        <taxon>Undibacterium</taxon>
    </lineage>
</organism>
<keyword evidence="2" id="KW-0560">Oxidoreductase</keyword>
<dbReference type="AlphaFoldDB" id="A0A318J4F0"/>
<dbReference type="PANTHER" id="PTHR33336:SF3">
    <property type="entry name" value="ABM DOMAIN-CONTAINING PROTEIN"/>
    <property type="match status" value="1"/>
</dbReference>
<accession>A0A318J4F0</accession>
<dbReference type="GO" id="GO:0004497">
    <property type="term" value="F:monooxygenase activity"/>
    <property type="evidence" value="ECO:0007669"/>
    <property type="project" value="UniProtKB-KW"/>
</dbReference>
<evidence type="ECO:0000313" key="3">
    <source>
        <dbReference type="Proteomes" id="UP000247792"/>
    </source>
</evidence>
<keyword evidence="3" id="KW-1185">Reference proteome</keyword>
<dbReference type="InterPro" id="IPR007138">
    <property type="entry name" value="ABM_dom"/>
</dbReference>
<dbReference type="InterPro" id="IPR011008">
    <property type="entry name" value="Dimeric_a/b-barrel"/>
</dbReference>
<dbReference type="Gene3D" id="3.30.70.100">
    <property type="match status" value="1"/>
</dbReference>
<dbReference type="SUPFAM" id="SSF54909">
    <property type="entry name" value="Dimeric alpha+beta barrel"/>
    <property type="match status" value="1"/>
</dbReference>
<dbReference type="GO" id="GO:0005829">
    <property type="term" value="C:cytosol"/>
    <property type="evidence" value="ECO:0007669"/>
    <property type="project" value="TreeGrafter"/>
</dbReference>
<dbReference type="EMBL" id="QJKB01000005">
    <property type="protein sequence ID" value="PXX42648.1"/>
    <property type="molecule type" value="Genomic_DNA"/>
</dbReference>